<sequence length="329" mass="36129">MGGQVLGGGVIILVAVALWLLYLLPSWVRRHQYLTAERNALRLNQALRVLAETSETPDEVTFELNTRTAFVQQRAARRAQAAREAEAKKAQAEVDRAAQRAQAERDAHAKRSQAERDAIARQALIENERAQRERELIGLERARVQRAAASARPEARRARARMRARTLVLSLWVLALVCAGLGLWSLVATGSALLLWIAAAIVGSTLWLGVRVAHLRARRPAPQMAAPSVATREPAPVQDVSLVDERAWSPRTLPKPLTASQGSQASAVLDEADARERLRQAALEEAMRERAEQQRPVAIDSIRQAPAGTLDDAAIEAHCRELLQKRAAG</sequence>
<reference evidence="3 4" key="1">
    <citation type="submission" date="2014-11" db="EMBL/GenBank/DDBJ databases">
        <title>Genome sequence of Microbacterium mangrovi MUSC 115(T).</title>
        <authorList>
            <person name="Lee L.-H."/>
        </authorList>
    </citation>
    <scope>NUCLEOTIDE SEQUENCE [LARGE SCALE GENOMIC DNA]</scope>
    <source>
        <strain evidence="3 4">MUSC 115</strain>
    </source>
</reference>
<evidence type="ECO:0000313" key="3">
    <source>
        <dbReference type="EMBL" id="KHK98584.1"/>
    </source>
</evidence>
<proteinExistence type="predicted"/>
<dbReference type="OrthoDB" id="5126350at2"/>
<evidence type="ECO:0000256" key="2">
    <source>
        <dbReference type="SAM" id="Phobius"/>
    </source>
</evidence>
<gene>
    <name evidence="3" type="ORF">LK09_06355</name>
</gene>
<dbReference type="STRING" id="1348253.LK09_06355"/>
<name>A0A0B2A4Z3_9MICO</name>
<dbReference type="EMBL" id="JTDK01000006">
    <property type="protein sequence ID" value="KHK98584.1"/>
    <property type="molecule type" value="Genomic_DNA"/>
</dbReference>
<feature type="region of interest" description="Disordered" evidence="1">
    <location>
        <begin position="81"/>
        <end position="114"/>
    </location>
</feature>
<evidence type="ECO:0008006" key="5">
    <source>
        <dbReference type="Google" id="ProtNLM"/>
    </source>
</evidence>
<dbReference type="Proteomes" id="UP000031030">
    <property type="component" value="Unassembled WGS sequence"/>
</dbReference>
<feature type="transmembrane region" description="Helical" evidence="2">
    <location>
        <begin position="166"/>
        <end position="187"/>
    </location>
</feature>
<comment type="caution">
    <text evidence="3">The sequence shown here is derived from an EMBL/GenBank/DDBJ whole genome shotgun (WGS) entry which is preliminary data.</text>
</comment>
<feature type="transmembrane region" description="Helical" evidence="2">
    <location>
        <begin position="6"/>
        <end position="24"/>
    </location>
</feature>
<protein>
    <recommendedName>
        <fullName evidence="5">Large exoprotein</fullName>
    </recommendedName>
</protein>
<dbReference type="AlphaFoldDB" id="A0A0B2A4Z3"/>
<evidence type="ECO:0000256" key="1">
    <source>
        <dbReference type="SAM" id="MobiDB-lite"/>
    </source>
</evidence>
<evidence type="ECO:0000313" key="4">
    <source>
        <dbReference type="Proteomes" id="UP000031030"/>
    </source>
</evidence>
<keyword evidence="4" id="KW-1185">Reference proteome</keyword>
<organism evidence="3 4">
    <name type="scientific">Microbacterium mangrovi</name>
    <dbReference type="NCBI Taxonomy" id="1348253"/>
    <lineage>
        <taxon>Bacteria</taxon>
        <taxon>Bacillati</taxon>
        <taxon>Actinomycetota</taxon>
        <taxon>Actinomycetes</taxon>
        <taxon>Micrococcales</taxon>
        <taxon>Microbacteriaceae</taxon>
        <taxon>Microbacterium</taxon>
    </lineage>
</organism>
<keyword evidence="2" id="KW-0812">Transmembrane</keyword>
<dbReference type="RefSeq" id="WP_039397234.1">
    <property type="nucleotide sequence ID" value="NZ_JTDK01000006.1"/>
</dbReference>
<keyword evidence="2" id="KW-0472">Membrane</keyword>
<keyword evidence="2" id="KW-1133">Transmembrane helix</keyword>
<accession>A0A0B2A4Z3</accession>
<feature type="transmembrane region" description="Helical" evidence="2">
    <location>
        <begin position="193"/>
        <end position="210"/>
    </location>
</feature>